<dbReference type="EMBL" id="CAJOBJ010002730">
    <property type="protein sequence ID" value="CAF3937821.1"/>
    <property type="molecule type" value="Genomic_DNA"/>
</dbReference>
<dbReference type="GO" id="GO:0016787">
    <property type="term" value="F:hydrolase activity"/>
    <property type="evidence" value="ECO:0007669"/>
    <property type="project" value="UniProtKB-ARBA"/>
</dbReference>
<dbReference type="Proteomes" id="UP000681720">
    <property type="component" value="Unassembled WGS sequence"/>
</dbReference>
<organism evidence="2 3">
    <name type="scientific">Rotaria magnacalcarata</name>
    <dbReference type="NCBI Taxonomy" id="392030"/>
    <lineage>
        <taxon>Eukaryota</taxon>
        <taxon>Metazoa</taxon>
        <taxon>Spiralia</taxon>
        <taxon>Gnathifera</taxon>
        <taxon>Rotifera</taxon>
        <taxon>Eurotatoria</taxon>
        <taxon>Bdelloidea</taxon>
        <taxon>Philodinida</taxon>
        <taxon>Philodinidae</taxon>
        <taxon>Rotaria</taxon>
    </lineage>
</organism>
<dbReference type="PANTHER" id="PTHR10151:SF120">
    <property type="entry name" value="BIS(5'-ADENOSYL)-TRIPHOSPHATASE"/>
    <property type="match status" value="1"/>
</dbReference>
<evidence type="ECO:0000313" key="2">
    <source>
        <dbReference type="EMBL" id="CAF3937821.1"/>
    </source>
</evidence>
<evidence type="ECO:0000313" key="3">
    <source>
        <dbReference type="Proteomes" id="UP000681720"/>
    </source>
</evidence>
<dbReference type="InterPro" id="IPR002591">
    <property type="entry name" value="Phosphodiest/P_Trfase"/>
</dbReference>
<feature type="signal peptide" evidence="1">
    <location>
        <begin position="1"/>
        <end position="17"/>
    </location>
</feature>
<evidence type="ECO:0000256" key="1">
    <source>
        <dbReference type="SAM" id="SignalP"/>
    </source>
</evidence>
<sequence length="271" mass="31266">MIIPIILILQFIEIISSASNPRLLIISLDGFRHQYLKKYPFETLNRVENEGIKSKNGMQPTFVTMTYPNHISIATGMYQEDHGIIHNRFFDTNLQKIVSFDTRDQGQWSDAKVEPLWITATKQGKRSAVLFWPAAHNEFHGTRPLIYSWAYSDNISMREKIDNAISYLRENVVELVMLYHFEPDKQGHIYGPDANETHEALIRLDRDINYLLEKVKKELNDDLNIIILSDHGMSNTVRTVQPFREGYVNRSSVGENILDGTLFSVTPRPGQ</sequence>
<dbReference type="InterPro" id="IPR017850">
    <property type="entry name" value="Alkaline_phosphatase_core_sf"/>
</dbReference>
<dbReference type="Gene3D" id="3.40.720.10">
    <property type="entry name" value="Alkaline Phosphatase, subunit A"/>
    <property type="match status" value="1"/>
</dbReference>
<comment type="caution">
    <text evidence="2">The sequence shown here is derived from an EMBL/GenBank/DDBJ whole genome shotgun (WGS) entry which is preliminary data.</text>
</comment>
<feature type="chain" id="PRO_5035853167" description="Ectonucleotide pyrophosphatase/phosphodiesterase family member 5" evidence="1">
    <location>
        <begin position="18"/>
        <end position="271"/>
    </location>
</feature>
<gene>
    <name evidence="2" type="ORF">GIL414_LOCUS8415</name>
</gene>
<name>A0A8S2M4U2_9BILA</name>
<proteinExistence type="predicted"/>
<evidence type="ECO:0008006" key="4">
    <source>
        <dbReference type="Google" id="ProtNLM"/>
    </source>
</evidence>
<dbReference type="Pfam" id="PF01663">
    <property type="entry name" value="Phosphodiest"/>
    <property type="match status" value="1"/>
</dbReference>
<dbReference type="CDD" id="cd16018">
    <property type="entry name" value="Enpp"/>
    <property type="match status" value="1"/>
</dbReference>
<accession>A0A8S2M4U2</accession>
<reference evidence="2" key="1">
    <citation type="submission" date="2021-02" db="EMBL/GenBank/DDBJ databases">
        <authorList>
            <person name="Nowell W R."/>
        </authorList>
    </citation>
    <scope>NUCLEOTIDE SEQUENCE</scope>
</reference>
<dbReference type="SUPFAM" id="SSF53649">
    <property type="entry name" value="Alkaline phosphatase-like"/>
    <property type="match status" value="1"/>
</dbReference>
<feature type="non-terminal residue" evidence="2">
    <location>
        <position position="271"/>
    </location>
</feature>
<protein>
    <recommendedName>
        <fullName evidence="4">Ectonucleotide pyrophosphatase/phosphodiesterase family member 5</fullName>
    </recommendedName>
</protein>
<dbReference type="PANTHER" id="PTHR10151">
    <property type="entry name" value="ECTONUCLEOTIDE PYROPHOSPHATASE/PHOSPHODIESTERASE"/>
    <property type="match status" value="1"/>
</dbReference>
<dbReference type="AlphaFoldDB" id="A0A8S2M4U2"/>
<keyword evidence="1" id="KW-0732">Signal</keyword>